<evidence type="ECO:0000313" key="4">
    <source>
        <dbReference type="Proteomes" id="UP000532247"/>
    </source>
</evidence>
<dbReference type="Pfam" id="PF12292">
    <property type="entry name" value="DUF3624"/>
    <property type="match status" value="1"/>
</dbReference>
<dbReference type="EMBL" id="JABCMA010000031">
    <property type="protein sequence ID" value="NMR75901.1"/>
    <property type="molecule type" value="Genomic_DNA"/>
</dbReference>
<reference evidence="2 5" key="2">
    <citation type="submission" date="2020-04" db="EMBL/GenBank/DDBJ databases">
        <title>Whole-genome sequencing of Vibrio spp. from China reveals different genetic environments of blaCTX-M-14 among diverse lineages.</title>
        <authorList>
            <person name="Zheng Z."/>
            <person name="Ye L."/>
            <person name="Chen S."/>
        </authorList>
    </citation>
    <scope>NUCLEOTIDE SEQUENCE [LARGE SCALE GENOMIC DNA]</scope>
    <source>
        <strain evidence="2 5">Vb1636</strain>
    </source>
</reference>
<dbReference type="InterPro" id="IPR022072">
    <property type="entry name" value="DUF3624"/>
</dbReference>
<keyword evidence="1" id="KW-1133">Transmembrane helix</keyword>
<feature type="transmembrane region" description="Helical" evidence="1">
    <location>
        <begin position="21"/>
        <end position="38"/>
    </location>
</feature>
<keyword evidence="1" id="KW-0812">Transmembrane</keyword>
<protein>
    <submittedName>
        <fullName evidence="3">DUF3624 domain-containing protein</fullName>
    </submittedName>
</protein>
<evidence type="ECO:0000313" key="3">
    <source>
        <dbReference type="EMBL" id="NOI11952.1"/>
    </source>
</evidence>
<name>A0A0H0YC64_VIBAL</name>
<keyword evidence="1" id="KW-0472">Membrane</keyword>
<accession>A0A0H0YC64</accession>
<dbReference type="Proteomes" id="UP000532247">
    <property type="component" value="Unassembled WGS sequence"/>
</dbReference>
<dbReference type="RefSeq" id="WP_025768083.1">
    <property type="nucleotide sequence ID" value="NZ_AP023185.1"/>
</dbReference>
<evidence type="ECO:0000256" key="1">
    <source>
        <dbReference type="SAM" id="Phobius"/>
    </source>
</evidence>
<proteinExistence type="predicted"/>
<organism evidence="3 4">
    <name type="scientific">Vibrio alginolyticus</name>
    <dbReference type="NCBI Taxonomy" id="663"/>
    <lineage>
        <taxon>Bacteria</taxon>
        <taxon>Pseudomonadati</taxon>
        <taxon>Pseudomonadota</taxon>
        <taxon>Gammaproteobacteria</taxon>
        <taxon>Vibrionales</taxon>
        <taxon>Vibrionaceae</taxon>
        <taxon>Vibrio</taxon>
    </lineage>
</organism>
<dbReference type="GeneID" id="75166432"/>
<comment type="caution">
    <text evidence="3">The sequence shown here is derived from an EMBL/GenBank/DDBJ whole genome shotgun (WGS) entry which is preliminary data.</text>
</comment>
<evidence type="ECO:0000313" key="5">
    <source>
        <dbReference type="Proteomes" id="UP000565155"/>
    </source>
</evidence>
<dbReference type="AlphaFoldDB" id="A0A0H0YC64"/>
<feature type="transmembrane region" description="Helical" evidence="1">
    <location>
        <begin position="50"/>
        <end position="73"/>
    </location>
</feature>
<dbReference type="Proteomes" id="UP000565155">
    <property type="component" value="Unassembled WGS sequence"/>
</dbReference>
<sequence>MTCRRCEEHWFWKKLGRCQRCLDQLTVLSVLCWIVWWFTLKDDPQSIESIALIFAGFAFNVLLFLHLWMRFVILPWQRRKGQKKANKKEKSDR</sequence>
<gene>
    <name evidence="3" type="ORF">F0254_24375</name>
    <name evidence="2" type="ORF">HKB35_20015</name>
</gene>
<dbReference type="EMBL" id="VTYF01000025">
    <property type="protein sequence ID" value="NOI11952.1"/>
    <property type="molecule type" value="Genomic_DNA"/>
</dbReference>
<reference evidence="3 4" key="1">
    <citation type="submission" date="2019-09" db="EMBL/GenBank/DDBJ databases">
        <title>Draft genome sequencing and comparative genomics of hatchery-associated Vibrios.</title>
        <authorList>
            <person name="Kehlet-Delgado H."/>
            <person name="Mueller R.S."/>
        </authorList>
    </citation>
    <scope>NUCLEOTIDE SEQUENCE [LARGE SCALE GENOMIC DNA]</scope>
    <source>
        <strain evidence="3 4">081416A</strain>
    </source>
</reference>
<evidence type="ECO:0000313" key="2">
    <source>
        <dbReference type="EMBL" id="NMR75901.1"/>
    </source>
</evidence>